<dbReference type="InterPro" id="IPR008969">
    <property type="entry name" value="CarboxyPept-like_regulatory"/>
</dbReference>
<dbReference type="eggNOG" id="COG1629">
    <property type="taxonomic scope" value="Bacteria"/>
</dbReference>
<keyword evidence="5" id="KW-0675">Receptor</keyword>
<dbReference type="KEGG" id="shg:Sph21_3860"/>
<evidence type="ECO:0000256" key="1">
    <source>
        <dbReference type="ARBA" id="ARBA00004442"/>
    </source>
</evidence>
<gene>
    <name evidence="5" type="ordered locus">Sph21_3860</name>
</gene>
<dbReference type="Pfam" id="PF14905">
    <property type="entry name" value="OMP_b-brl_3"/>
    <property type="match status" value="1"/>
</dbReference>
<evidence type="ECO:0000256" key="2">
    <source>
        <dbReference type="ARBA" id="ARBA00023136"/>
    </source>
</evidence>
<dbReference type="PATRIC" id="fig|743722.3.peg.4118"/>
<accession>F4C8G9</accession>
<dbReference type="EMBL" id="CP002584">
    <property type="protein sequence ID" value="ADZ80394.1"/>
    <property type="molecule type" value="Genomic_DNA"/>
</dbReference>
<dbReference type="InterPro" id="IPR036942">
    <property type="entry name" value="Beta-barrel_TonB_sf"/>
</dbReference>
<dbReference type="HOGENOM" id="CLU_017617_1_0_10"/>
<proteinExistence type="predicted"/>
<evidence type="ECO:0000313" key="5">
    <source>
        <dbReference type="EMBL" id="ADZ80394.1"/>
    </source>
</evidence>
<keyword evidence="3" id="KW-0998">Cell outer membrane</keyword>
<dbReference type="Gene3D" id="2.60.40.1120">
    <property type="entry name" value="Carboxypeptidase-like, regulatory domain"/>
    <property type="match status" value="1"/>
</dbReference>
<dbReference type="AlphaFoldDB" id="F4C8G9"/>
<name>F4C8G9_SPHS2</name>
<evidence type="ECO:0000256" key="3">
    <source>
        <dbReference type="ARBA" id="ARBA00023237"/>
    </source>
</evidence>
<sequence length="829" mass="93108">MAKRNLAMNIPNTHKKHYKPMPLLRISVLTLFFFYSFIICVLAQEKANVQGTVKDQTGAPVDLATIILLRAADSSYIRSVFSDQKGNYQIPAVDEGKYILSASMIGFRKTYLPIAIRSGQKTIQAASFVLMPETNALKEVTVTASTPSIERKDGALVVNVANTALAAGNSAMDILERSPGVSVDKDGNISLMGRQGVTVMIDGKQTYLSAEQLANMLKSMDGNNVQSIELNTNPSAKYDAAGTAGIINIKLKKNNMEGTNGTLSLSGGYGRTHKSNNSLQINHKTGKVNLFGNYSYVNSNFNNTLELYRIVGQSASAKVFDQFADFQNERASSSIRGGIDYKTSERNTLSGLFSGFFLQGNDHSTSNNRISDLNAPLDSTLTTLNRGRNKYNNLSFNVNNTFNIDTNGRKLVAEVDVSRFSDKTSNYYDNYFYRSNGENLRSPEFILNDMPSIINIQTAKIDYTHPLNSKSKIELGMKYSSVKSDNNMGFYNQINGDWQNNENRSNHFIYKERVSAAYAIYNQTINKTEIKAGLRAEHTYSDGNSITMNVRNKRNYLSLFPNISLNQQLSDKHSIGLSYSRRINRPNYGNLNPFLFYVDPYSYQQGNPFLNPSYTNSYELSYTLLKKYTLTAGYQKTKDMVGEMMYQDDETNIVYVTNENIASENVYFANLNIPLELGKVWSSNTNINAMHLGYKADIPAAPIDFGQFAVQANSNHTFNVTQSLRFEATLQYRSPLRWSIYQIGTSWGLDLGVNKSFWNKKAQVKFAVTDIFNTRPNTVKTDYSNLNVRVFNTWESRVARLTFTFNFGNQKLKISERSLDSSEKNRVGK</sequence>
<dbReference type="GO" id="GO:0009279">
    <property type="term" value="C:cell outer membrane"/>
    <property type="evidence" value="ECO:0007669"/>
    <property type="project" value="UniProtKB-SubCell"/>
</dbReference>
<dbReference type="SUPFAM" id="SSF49464">
    <property type="entry name" value="Carboxypeptidase regulatory domain-like"/>
    <property type="match status" value="1"/>
</dbReference>
<dbReference type="InterPro" id="IPR037066">
    <property type="entry name" value="Plug_dom_sf"/>
</dbReference>
<dbReference type="InterPro" id="IPR041700">
    <property type="entry name" value="OMP_b-brl_3"/>
</dbReference>
<dbReference type="PANTHER" id="PTHR40980">
    <property type="entry name" value="PLUG DOMAIN-CONTAINING PROTEIN"/>
    <property type="match status" value="1"/>
</dbReference>
<dbReference type="Pfam" id="PF13620">
    <property type="entry name" value="CarboxypepD_reg"/>
    <property type="match status" value="1"/>
</dbReference>
<protein>
    <submittedName>
        <fullName evidence="5">TonB-dependent receptor</fullName>
    </submittedName>
</protein>
<keyword evidence="2" id="KW-0472">Membrane</keyword>
<dbReference type="SUPFAM" id="SSF56935">
    <property type="entry name" value="Porins"/>
    <property type="match status" value="1"/>
</dbReference>
<dbReference type="PANTHER" id="PTHR40980:SF4">
    <property type="entry name" value="TONB-DEPENDENT RECEPTOR-LIKE BETA-BARREL DOMAIN-CONTAINING PROTEIN"/>
    <property type="match status" value="1"/>
</dbReference>
<dbReference type="Gene3D" id="2.40.170.20">
    <property type="entry name" value="TonB-dependent receptor, beta-barrel domain"/>
    <property type="match status" value="1"/>
</dbReference>
<dbReference type="STRING" id="743722.Sph21_3860"/>
<dbReference type="Gene3D" id="2.170.130.10">
    <property type="entry name" value="TonB-dependent receptor, plug domain"/>
    <property type="match status" value="1"/>
</dbReference>
<evidence type="ECO:0000259" key="4">
    <source>
        <dbReference type="Pfam" id="PF14905"/>
    </source>
</evidence>
<organism evidence="5">
    <name type="scientific">Sphingobacterium sp. (strain 21)</name>
    <dbReference type="NCBI Taxonomy" id="743722"/>
    <lineage>
        <taxon>Bacteria</taxon>
        <taxon>Pseudomonadati</taxon>
        <taxon>Bacteroidota</taxon>
        <taxon>Sphingobacteriia</taxon>
        <taxon>Sphingobacteriales</taxon>
        <taxon>Sphingobacteriaceae</taxon>
        <taxon>Sphingobacterium</taxon>
    </lineage>
</organism>
<reference evidence="5" key="1">
    <citation type="submission" date="2011-03" db="EMBL/GenBank/DDBJ databases">
        <title>Complete sequence of Sphingobacterium sp. 21.</title>
        <authorList>
            <consortium name="US DOE Joint Genome Institute"/>
            <person name="Lucas S."/>
            <person name="Copeland A."/>
            <person name="Lapidus A."/>
            <person name="Cheng J.-F."/>
            <person name="Goodwin L."/>
            <person name="Pitluck S."/>
            <person name="Davenport K."/>
            <person name="Detter J.C."/>
            <person name="Han C."/>
            <person name="Tapia R."/>
            <person name="Land M."/>
            <person name="Hauser L."/>
            <person name="Kyrpides N."/>
            <person name="Ivanova N."/>
            <person name="Ovchinnikova G."/>
            <person name="Pagani I."/>
            <person name="Siebers A.K."/>
            <person name="Allgaier M."/>
            <person name="Thelen M.P."/>
            <person name="Hugenholtz P."/>
            <person name="Woyke T."/>
        </authorList>
    </citation>
    <scope>NUCLEOTIDE SEQUENCE</scope>
    <source>
        <strain evidence="5">21</strain>
    </source>
</reference>
<feature type="domain" description="Outer membrane protein beta-barrel" evidence="4">
    <location>
        <begin position="403"/>
        <end position="805"/>
    </location>
</feature>
<comment type="subcellular location">
    <subcellularLocation>
        <location evidence="1">Cell outer membrane</location>
    </subcellularLocation>
</comment>